<evidence type="ECO:0008006" key="4">
    <source>
        <dbReference type="Google" id="ProtNLM"/>
    </source>
</evidence>
<sequence>MDEIQWRKMDFSQAEALVLVFAASEYFLPSFMGTMQRLKALLLFNYGSKRATVKGLATLSSLFKLKSIRLESLILPPLQELSKVLPNLEKLSLSLCEELGNLMKLNIKLNLNLPIMLDVNVDHCNDLEELPIGICNMDLDPQKKRAVKSSMEEITDKTQEEIQENNSHP</sequence>
<comment type="caution">
    <text evidence="2">The sequence shown here is derived from an EMBL/GenBank/DDBJ whole genome shotgun (WGS) entry which is preliminary data.</text>
</comment>
<dbReference type="SUPFAM" id="SSF52047">
    <property type="entry name" value="RNI-like"/>
    <property type="match status" value="1"/>
</dbReference>
<evidence type="ECO:0000313" key="3">
    <source>
        <dbReference type="Proteomes" id="UP000824469"/>
    </source>
</evidence>
<dbReference type="AlphaFoldDB" id="A0AA38L4A1"/>
<feature type="non-terminal residue" evidence="2">
    <location>
        <position position="1"/>
    </location>
</feature>
<feature type="region of interest" description="Disordered" evidence="1">
    <location>
        <begin position="147"/>
        <end position="169"/>
    </location>
</feature>
<feature type="compositionally biased region" description="Basic and acidic residues" evidence="1">
    <location>
        <begin position="150"/>
        <end position="160"/>
    </location>
</feature>
<evidence type="ECO:0000256" key="1">
    <source>
        <dbReference type="SAM" id="MobiDB-lite"/>
    </source>
</evidence>
<gene>
    <name evidence="2" type="ORF">KI387_027791</name>
</gene>
<dbReference type="OMA" id="FRDRIVC"/>
<evidence type="ECO:0000313" key="2">
    <source>
        <dbReference type="EMBL" id="KAH9312756.1"/>
    </source>
</evidence>
<reference evidence="2 3" key="1">
    <citation type="journal article" date="2021" name="Nat. Plants">
        <title>The Taxus genome provides insights into paclitaxel biosynthesis.</title>
        <authorList>
            <person name="Xiong X."/>
            <person name="Gou J."/>
            <person name="Liao Q."/>
            <person name="Li Y."/>
            <person name="Zhou Q."/>
            <person name="Bi G."/>
            <person name="Li C."/>
            <person name="Du R."/>
            <person name="Wang X."/>
            <person name="Sun T."/>
            <person name="Guo L."/>
            <person name="Liang H."/>
            <person name="Lu P."/>
            <person name="Wu Y."/>
            <person name="Zhang Z."/>
            <person name="Ro D.K."/>
            <person name="Shang Y."/>
            <person name="Huang S."/>
            <person name="Yan J."/>
        </authorList>
    </citation>
    <scope>NUCLEOTIDE SEQUENCE [LARGE SCALE GENOMIC DNA]</scope>
    <source>
        <strain evidence="2">Ta-2019</strain>
    </source>
</reference>
<name>A0AA38L4A1_TAXCH</name>
<dbReference type="InterPro" id="IPR032675">
    <property type="entry name" value="LRR_dom_sf"/>
</dbReference>
<protein>
    <recommendedName>
        <fullName evidence="4">Disease resistance protein</fullName>
    </recommendedName>
</protein>
<organism evidence="2 3">
    <name type="scientific">Taxus chinensis</name>
    <name type="common">Chinese yew</name>
    <name type="synonym">Taxus wallichiana var. chinensis</name>
    <dbReference type="NCBI Taxonomy" id="29808"/>
    <lineage>
        <taxon>Eukaryota</taxon>
        <taxon>Viridiplantae</taxon>
        <taxon>Streptophyta</taxon>
        <taxon>Embryophyta</taxon>
        <taxon>Tracheophyta</taxon>
        <taxon>Spermatophyta</taxon>
        <taxon>Pinopsida</taxon>
        <taxon>Pinidae</taxon>
        <taxon>Conifers II</taxon>
        <taxon>Cupressales</taxon>
        <taxon>Taxaceae</taxon>
        <taxon>Taxus</taxon>
    </lineage>
</organism>
<proteinExistence type="predicted"/>
<accession>A0AA38L4A1</accession>
<keyword evidence="3" id="KW-1185">Reference proteome</keyword>
<dbReference type="EMBL" id="JAHRHJ020000006">
    <property type="protein sequence ID" value="KAH9312756.1"/>
    <property type="molecule type" value="Genomic_DNA"/>
</dbReference>
<dbReference type="Gene3D" id="3.80.10.10">
    <property type="entry name" value="Ribonuclease Inhibitor"/>
    <property type="match status" value="1"/>
</dbReference>
<dbReference type="Proteomes" id="UP000824469">
    <property type="component" value="Unassembled WGS sequence"/>
</dbReference>